<evidence type="ECO:0000313" key="3">
    <source>
        <dbReference type="EMBL" id="SZX77679.1"/>
    </source>
</evidence>
<dbReference type="STRING" id="3088.A0A383WKI3"/>
<sequence>MEPYSVVPPGDGALEQQEPLLARDSFRYAKQRRAQRCEESPLVLTNCRLLDTRTGQCSSFGHSVVIKRGRIEAVDAQLPPQGAVVINCSGLVLMPGLCDAHVHVTATTANLAGLYSLPESLVTARAADILEGMISRGFTTVRDAGGADWGLAEAVEEGSILGPRLLFTGHALSQTGGHGDFRGKGEDCCCCGAALRGIGRVCDGVDACRAAARDELRKGAHCIKVMASGGVASPTDRLTNTQFSLEELTAICQEAEAAGTYVAAHAYTPPAIKRALSAGVRSIEHGNWLDEETASLMANLGAYLVPTTITYAALQREGVAAGMPQELVDKVGEAVKQGQRSMAVARSCGVKMCYGSDLLGALHKYQSEEFLLRTEAGMSAPELVAAATLHCAQLFNKEGELGELLAGAAADLILVDGDPLQDIACLAGSSSDGSSSSSSSGGGSNIPLVIKDGLLAKVPHVGLLDVNRQLVR</sequence>
<dbReference type="GO" id="GO:0016810">
    <property type="term" value="F:hydrolase activity, acting on carbon-nitrogen (but not peptide) bonds"/>
    <property type="evidence" value="ECO:0007669"/>
    <property type="project" value="InterPro"/>
</dbReference>
<evidence type="ECO:0000259" key="1">
    <source>
        <dbReference type="Pfam" id="PF01979"/>
    </source>
</evidence>
<keyword evidence="4" id="KW-1185">Reference proteome</keyword>
<reference evidence="3 4" key="1">
    <citation type="submission" date="2016-10" db="EMBL/GenBank/DDBJ databases">
        <authorList>
            <person name="Cai Z."/>
        </authorList>
    </citation>
    <scope>NUCLEOTIDE SEQUENCE [LARGE SCALE GENOMIC DNA]</scope>
</reference>
<dbReference type="InterPro" id="IPR011059">
    <property type="entry name" value="Metal-dep_hydrolase_composite"/>
</dbReference>
<dbReference type="InterPro" id="IPR057744">
    <property type="entry name" value="OTAase-like"/>
</dbReference>
<dbReference type="PANTHER" id="PTHR43135:SF3">
    <property type="entry name" value="ALPHA-D-RIBOSE 1-METHYLPHOSPHONATE 5-TRIPHOSPHATE DIPHOSPHATASE"/>
    <property type="match status" value="1"/>
</dbReference>
<dbReference type="PANTHER" id="PTHR43135">
    <property type="entry name" value="ALPHA-D-RIBOSE 1-METHYLPHOSPHONATE 5-TRIPHOSPHATE DIPHOSPHATASE"/>
    <property type="match status" value="1"/>
</dbReference>
<protein>
    <recommendedName>
        <fullName evidence="1">Amidohydrolase-related domain-containing protein</fullName>
    </recommendedName>
</protein>
<dbReference type="Gene3D" id="3.20.20.140">
    <property type="entry name" value="Metal-dependent hydrolases"/>
    <property type="match status" value="1"/>
</dbReference>
<dbReference type="Gene3D" id="2.30.40.10">
    <property type="entry name" value="Urease, subunit C, domain 1"/>
    <property type="match status" value="1"/>
</dbReference>
<dbReference type="EMBL" id="FNXT01000126">
    <property type="protein sequence ID" value="SZX61135.1"/>
    <property type="molecule type" value="Genomic_DNA"/>
</dbReference>
<dbReference type="CDD" id="cd01299">
    <property type="entry name" value="Met_dep_hydrolase_A"/>
    <property type="match status" value="1"/>
</dbReference>
<dbReference type="Pfam" id="PF01979">
    <property type="entry name" value="Amidohydro_1"/>
    <property type="match status" value="1"/>
</dbReference>
<proteinExistence type="predicted"/>
<dbReference type="SUPFAM" id="SSF51556">
    <property type="entry name" value="Metallo-dependent hydrolases"/>
    <property type="match status" value="1"/>
</dbReference>
<dbReference type="AlphaFoldDB" id="A0A383WKI3"/>
<accession>A0A383WKI3</accession>
<dbReference type="Proteomes" id="UP000256970">
    <property type="component" value="Unassembled WGS sequence"/>
</dbReference>
<dbReference type="InterPro" id="IPR051781">
    <property type="entry name" value="Metallo-dep_Hydrolase"/>
</dbReference>
<dbReference type="EMBL" id="FNXT01001292">
    <property type="protein sequence ID" value="SZX77679.1"/>
    <property type="molecule type" value="Genomic_DNA"/>
</dbReference>
<dbReference type="InterPro" id="IPR032466">
    <property type="entry name" value="Metal_Hydrolase"/>
</dbReference>
<name>A0A383WKI3_TETOB</name>
<feature type="domain" description="Amidohydrolase-related" evidence="1">
    <location>
        <begin position="92"/>
        <end position="425"/>
    </location>
</feature>
<gene>
    <name evidence="2" type="ORF">BQ4739_LOCUS1660</name>
    <name evidence="3" type="ORF">BQ4739_LOCUS18028</name>
</gene>
<organism evidence="3 4">
    <name type="scientific">Tetradesmus obliquus</name>
    <name type="common">Green alga</name>
    <name type="synonym">Acutodesmus obliquus</name>
    <dbReference type="NCBI Taxonomy" id="3088"/>
    <lineage>
        <taxon>Eukaryota</taxon>
        <taxon>Viridiplantae</taxon>
        <taxon>Chlorophyta</taxon>
        <taxon>core chlorophytes</taxon>
        <taxon>Chlorophyceae</taxon>
        <taxon>CS clade</taxon>
        <taxon>Sphaeropleales</taxon>
        <taxon>Scenedesmaceae</taxon>
        <taxon>Tetradesmus</taxon>
    </lineage>
</organism>
<evidence type="ECO:0000313" key="4">
    <source>
        <dbReference type="Proteomes" id="UP000256970"/>
    </source>
</evidence>
<dbReference type="InterPro" id="IPR006680">
    <property type="entry name" value="Amidohydro-rel"/>
</dbReference>
<dbReference type="SUPFAM" id="SSF51338">
    <property type="entry name" value="Composite domain of metallo-dependent hydrolases"/>
    <property type="match status" value="1"/>
</dbReference>
<evidence type="ECO:0000313" key="2">
    <source>
        <dbReference type="EMBL" id="SZX61135.1"/>
    </source>
</evidence>